<evidence type="ECO:0000256" key="1">
    <source>
        <dbReference type="ARBA" id="ARBA00022679"/>
    </source>
</evidence>
<gene>
    <name evidence="5" type="ORF">TOLI1172_LOCUS5410</name>
</gene>
<dbReference type="InterPro" id="IPR051450">
    <property type="entry name" value="Gfo/Idh/MocA_Oxidoreductases"/>
</dbReference>
<dbReference type="InterPro" id="IPR004104">
    <property type="entry name" value="Gfo/Idh/MocA-like_OxRdtase_C"/>
</dbReference>
<feature type="compositionally biased region" description="Polar residues" evidence="2">
    <location>
        <begin position="296"/>
        <end position="318"/>
    </location>
</feature>
<dbReference type="Pfam" id="PF00132">
    <property type="entry name" value="Hexapep"/>
    <property type="match status" value="1"/>
</dbReference>
<dbReference type="GO" id="GO:0016740">
    <property type="term" value="F:transferase activity"/>
    <property type="evidence" value="ECO:0007669"/>
    <property type="project" value="UniProtKB-KW"/>
</dbReference>
<dbReference type="Pfam" id="PF01408">
    <property type="entry name" value="GFO_IDH_MocA"/>
    <property type="match status" value="1"/>
</dbReference>
<dbReference type="SUPFAM" id="SSF51161">
    <property type="entry name" value="Trimeric LpxA-like enzymes"/>
    <property type="match status" value="1"/>
</dbReference>
<dbReference type="InterPro" id="IPR018357">
    <property type="entry name" value="Hexapep_transf_CS"/>
</dbReference>
<dbReference type="AlphaFoldDB" id="A0A7S0ZGF9"/>
<evidence type="ECO:0000313" key="5">
    <source>
        <dbReference type="EMBL" id="CAD8821015.1"/>
    </source>
</evidence>
<dbReference type="SUPFAM" id="SSF51735">
    <property type="entry name" value="NAD(P)-binding Rossmann-fold domains"/>
    <property type="match status" value="1"/>
</dbReference>
<dbReference type="GO" id="GO:0000166">
    <property type="term" value="F:nucleotide binding"/>
    <property type="evidence" value="ECO:0007669"/>
    <property type="project" value="InterPro"/>
</dbReference>
<name>A0A7S0ZGF9_9RHOD</name>
<accession>A0A7S0ZGF9</accession>
<keyword evidence="1" id="KW-0808">Transferase</keyword>
<dbReference type="CDD" id="cd03358">
    <property type="entry name" value="LbH_WxcM_N_like"/>
    <property type="match status" value="1"/>
</dbReference>
<dbReference type="PROSITE" id="PS00101">
    <property type="entry name" value="HEXAPEP_TRANSFERASES"/>
    <property type="match status" value="2"/>
</dbReference>
<dbReference type="Pfam" id="PF14602">
    <property type="entry name" value="Hexapep_2"/>
    <property type="match status" value="1"/>
</dbReference>
<evidence type="ECO:0000256" key="2">
    <source>
        <dbReference type="SAM" id="MobiDB-lite"/>
    </source>
</evidence>
<dbReference type="InterPro" id="IPR011004">
    <property type="entry name" value="Trimer_LpxA-like_sf"/>
</dbReference>
<dbReference type="PANTHER" id="PTHR43377:SF6">
    <property type="entry name" value="GFO_IDH_MOCA-LIKE OXIDOREDUCTASE N-TERMINAL DOMAIN-CONTAINING PROTEIN"/>
    <property type="match status" value="1"/>
</dbReference>
<feature type="region of interest" description="Disordered" evidence="2">
    <location>
        <begin position="295"/>
        <end position="322"/>
    </location>
</feature>
<evidence type="ECO:0000259" key="4">
    <source>
        <dbReference type="Pfam" id="PF02894"/>
    </source>
</evidence>
<dbReference type="Pfam" id="PF02894">
    <property type="entry name" value="GFO_IDH_MocA_C"/>
    <property type="match status" value="1"/>
</dbReference>
<sequence length="593" mass="64635">MDSIRYEIGKRYAGLLKVGVIGCGKWGQNHVRALHEMNLLSAVSDLNSSTLSELNSRFNLAQSGVSISSDPYANIMQNSADTHAVIIASPTNTHAQLAKECLLAGKHVFVEKPISMDSKEVRELMRLAAERQLVLMTGHIVLFDRAFERMLRLIENGLIGVPRYISATRLSLGTFRNDADVLWTLAPHDIAMIDAVLARFSQRGSAVVHNCEMHVTAASGSCVFSESRSDAGTITLRCGTRFGEVHALVSVSWLHAAKERKFIVHGEHGSLEYDALNPDQSQALRHHRHHVAYNSEAKSVQVSRSVSNESGNPFSHDQTASEKERFADSLTMELDHFLECIIEERLENKAGGQQALRVVTVLEEAHRLIEAAALGSRNVTQHAGKESLNQENTVDNVFVHDSAYVDANVTLCSGVKLWHFVHVMSGAKIGSESSLGQNVFVGKGVDIGRGVKVQNNVSIYEGVSVADHVFIGPSVVFTNVRNPRSEINRRADFASTRLCKGVTVGANATIVCGITVGEYAFIGAGSVVTKDVAPFTLVYGNPATCQGYVSPLGYRLNEKSCGHDGEKIFSCSETGREFMLSPDGTRMSERVSL</sequence>
<dbReference type="EMBL" id="HBFP01007532">
    <property type="protein sequence ID" value="CAD8821015.1"/>
    <property type="molecule type" value="Transcribed_RNA"/>
</dbReference>
<organism evidence="5">
    <name type="scientific">Timspurckia oligopyrenoides</name>
    <dbReference type="NCBI Taxonomy" id="708627"/>
    <lineage>
        <taxon>Eukaryota</taxon>
        <taxon>Rhodophyta</taxon>
        <taxon>Bangiophyceae</taxon>
        <taxon>Porphyridiales</taxon>
        <taxon>Porphyridiaceae</taxon>
        <taxon>Timspurckia</taxon>
    </lineage>
</organism>
<dbReference type="Gene3D" id="3.40.50.720">
    <property type="entry name" value="NAD(P)-binding Rossmann-like Domain"/>
    <property type="match status" value="1"/>
</dbReference>
<protein>
    <recommendedName>
        <fullName evidence="6">Gfo/Idh/MocA-like oxidoreductase N-terminal domain-containing protein</fullName>
    </recommendedName>
</protein>
<proteinExistence type="predicted"/>
<feature type="domain" description="Gfo/Idh/MocA-like oxidoreductase C-terminal" evidence="4">
    <location>
        <begin position="182"/>
        <end position="364"/>
    </location>
</feature>
<dbReference type="InterPro" id="IPR036291">
    <property type="entry name" value="NAD(P)-bd_dom_sf"/>
</dbReference>
<evidence type="ECO:0008006" key="6">
    <source>
        <dbReference type="Google" id="ProtNLM"/>
    </source>
</evidence>
<evidence type="ECO:0000259" key="3">
    <source>
        <dbReference type="Pfam" id="PF01408"/>
    </source>
</evidence>
<dbReference type="InterPro" id="IPR000683">
    <property type="entry name" value="Gfo/Idh/MocA-like_OxRdtase_N"/>
</dbReference>
<feature type="domain" description="Gfo/Idh/MocA-like oxidoreductase N-terminal" evidence="3">
    <location>
        <begin position="16"/>
        <end position="139"/>
    </location>
</feature>
<dbReference type="PANTHER" id="PTHR43377">
    <property type="entry name" value="BILIVERDIN REDUCTASE A"/>
    <property type="match status" value="1"/>
</dbReference>
<dbReference type="SUPFAM" id="SSF55347">
    <property type="entry name" value="Glyceraldehyde-3-phosphate dehydrogenase-like, C-terminal domain"/>
    <property type="match status" value="1"/>
</dbReference>
<dbReference type="InterPro" id="IPR001451">
    <property type="entry name" value="Hexapep"/>
</dbReference>
<dbReference type="Gene3D" id="3.30.360.10">
    <property type="entry name" value="Dihydrodipicolinate Reductase, domain 2"/>
    <property type="match status" value="1"/>
</dbReference>
<reference evidence="5" key="1">
    <citation type="submission" date="2021-01" db="EMBL/GenBank/DDBJ databases">
        <authorList>
            <person name="Corre E."/>
            <person name="Pelletier E."/>
            <person name="Niang G."/>
            <person name="Scheremetjew M."/>
            <person name="Finn R."/>
            <person name="Kale V."/>
            <person name="Holt S."/>
            <person name="Cochrane G."/>
            <person name="Meng A."/>
            <person name="Brown T."/>
            <person name="Cohen L."/>
        </authorList>
    </citation>
    <scope>NUCLEOTIDE SEQUENCE</scope>
    <source>
        <strain evidence="5">CCMP3278</strain>
    </source>
</reference>
<dbReference type="Gene3D" id="2.160.10.10">
    <property type="entry name" value="Hexapeptide repeat proteins"/>
    <property type="match status" value="1"/>
</dbReference>